<dbReference type="SUPFAM" id="SSF46689">
    <property type="entry name" value="Homeodomain-like"/>
    <property type="match status" value="1"/>
</dbReference>
<accession>A0A1Q8S2G2</accession>
<evidence type="ECO:0000313" key="3">
    <source>
        <dbReference type="Proteomes" id="UP000186583"/>
    </source>
</evidence>
<dbReference type="Gene3D" id="1.10.10.60">
    <property type="entry name" value="Homeodomain-like"/>
    <property type="match status" value="1"/>
</dbReference>
<organism evidence="2 3">
    <name type="scientific">Colletotrichum chlorophyti</name>
    <dbReference type="NCBI Taxonomy" id="708187"/>
    <lineage>
        <taxon>Eukaryota</taxon>
        <taxon>Fungi</taxon>
        <taxon>Dikarya</taxon>
        <taxon>Ascomycota</taxon>
        <taxon>Pezizomycotina</taxon>
        <taxon>Sordariomycetes</taxon>
        <taxon>Hypocreomycetidae</taxon>
        <taxon>Glomerellales</taxon>
        <taxon>Glomerellaceae</taxon>
        <taxon>Colletotrichum</taxon>
    </lineage>
</organism>
<dbReference type="GO" id="GO:0006361">
    <property type="term" value="P:transcription initiation at RNA polymerase I promoter"/>
    <property type="evidence" value="ECO:0007669"/>
    <property type="project" value="TreeGrafter"/>
</dbReference>
<dbReference type="Proteomes" id="UP000186583">
    <property type="component" value="Unassembled WGS sequence"/>
</dbReference>
<dbReference type="GO" id="GO:0000182">
    <property type="term" value="F:rDNA binding"/>
    <property type="evidence" value="ECO:0007669"/>
    <property type="project" value="TreeGrafter"/>
</dbReference>
<comment type="caution">
    <text evidence="2">The sequence shown here is derived from an EMBL/GenBank/DDBJ whole genome shotgun (WGS) entry which is preliminary data.</text>
</comment>
<dbReference type="GO" id="GO:0000500">
    <property type="term" value="C:RNA polymerase I upstream activating factor complex"/>
    <property type="evidence" value="ECO:0007669"/>
    <property type="project" value="InterPro"/>
</dbReference>
<dbReference type="GO" id="GO:0042790">
    <property type="term" value="P:nucleolar large rRNA transcription by RNA polymerase I"/>
    <property type="evidence" value="ECO:0007669"/>
    <property type="project" value="InterPro"/>
</dbReference>
<feature type="region of interest" description="Disordered" evidence="1">
    <location>
        <begin position="395"/>
        <end position="449"/>
    </location>
</feature>
<dbReference type="PANTHER" id="PTHR28079:SF1">
    <property type="entry name" value="RNA POLYMERASE I-SPECIFIC TRANSCRIPTION INITIATION FACTOR RRN5"/>
    <property type="match status" value="1"/>
</dbReference>
<reference evidence="2 3" key="1">
    <citation type="submission" date="2016-11" db="EMBL/GenBank/DDBJ databases">
        <title>Draft Genome Assembly of Colletotrichum chlorophyti a pathogen of herbaceous plants.</title>
        <authorList>
            <person name="Gan P."/>
            <person name="Narusaka M."/>
            <person name="Tsushima A."/>
            <person name="Narusaka Y."/>
            <person name="Takano Y."/>
            <person name="Shirasu K."/>
        </authorList>
    </citation>
    <scope>NUCLEOTIDE SEQUENCE [LARGE SCALE GENOMIC DNA]</scope>
    <source>
        <strain evidence="2 3">NTL11</strain>
    </source>
</reference>
<keyword evidence="3" id="KW-1185">Reference proteome</keyword>
<feature type="compositionally biased region" description="Acidic residues" evidence="1">
    <location>
        <begin position="1"/>
        <end position="10"/>
    </location>
</feature>
<dbReference type="InterPro" id="IPR009057">
    <property type="entry name" value="Homeodomain-like_sf"/>
</dbReference>
<dbReference type="EMBL" id="MPGH01000034">
    <property type="protein sequence ID" value="OLN95613.1"/>
    <property type="molecule type" value="Genomic_DNA"/>
</dbReference>
<protein>
    <recommendedName>
        <fullName evidence="4">RNA polymerase I-specific transcription initiation factor rrn5</fullName>
    </recommendedName>
</protein>
<gene>
    <name evidence="2" type="ORF">CCHL11_04873</name>
</gene>
<dbReference type="STRING" id="708187.A0A1Q8S2G2"/>
<feature type="compositionally biased region" description="Basic and acidic residues" evidence="1">
    <location>
        <begin position="416"/>
        <end position="438"/>
    </location>
</feature>
<proteinExistence type="predicted"/>
<dbReference type="PANTHER" id="PTHR28079">
    <property type="entry name" value="RNA POLYMERASE I-SPECIFIC TRANSCRIPTION INITIATION FACTOR RRN5"/>
    <property type="match status" value="1"/>
</dbReference>
<name>A0A1Q8S2G2_9PEZI</name>
<evidence type="ECO:0000256" key="1">
    <source>
        <dbReference type="SAM" id="MobiDB-lite"/>
    </source>
</evidence>
<evidence type="ECO:0008006" key="4">
    <source>
        <dbReference type="Google" id="ProtNLM"/>
    </source>
</evidence>
<dbReference type="AlphaFoldDB" id="A0A1Q8S2G2"/>
<dbReference type="GO" id="GO:0001181">
    <property type="term" value="F:RNA polymerase I general transcription initiation factor activity"/>
    <property type="evidence" value="ECO:0007669"/>
    <property type="project" value="TreeGrafter"/>
</dbReference>
<feature type="compositionally biased region" description="Basic and acidic residues" evidence="1">
    <location>
        <begin position="11"/>
        <end position="36"/>
    </location>
</feature>
<feature type="compositionally biased region" description="Basic and acidic residues" evidence="1">
    <location>
        <begin position="395"/>
        <end position="408"/>
    </location>
</feature>
<sequence>MSMEPDADYLPEEKEFRGYESHESSPSKRQRTDGRRSSSANDVPLARDDDKNFAHRARPFHKRRGGGEIIEPALKRRKGAFNNNYLDLLNKDIEDVANLRTIGEDEDLPPSQVGMTMWTPFEKNIFFDALSRLGKDNIRGISEKVRTKSEVEVRQYIALLQDAVERRGQEQEGGLTLLELADYPAAAEISQPCCLLLDEAADALSFRQERHEELSEQKKWGTCWNINMELAKRIEGDHGFEKDPTFANDHGLSFTEVLRIKAFLQLSDRLFMNASFAENNWQFISEEPPTIRATALQDLHSLLVSVTRKLVLTTLFMADSRIRAKRRVEPSTRNLVRRHDVEAAIASLGMKQNSHEFWATCARRLRLEVWDDEVPVDIEEEEEPMSYDRVESILRFNSDDPKPTRARQESPSPQIKFEENDSSKSADDEDSGSERSSDDVLSAVKDTEEREVIEEAKEVLVYSAYDFPETHRTKEALKNRIRNERAQEAFADMQDAKANCEAEQEMWRLLQRQPPEPLLMPDVVERGRRVVKDVEELHDAGRQWRERTAYHSEWEMLGLSQLPGRKF</sequence>
<dbReference type="OrthoDB" id="2240312at2759"/>
<feature type="region of interest" description="Disordered" evidence="1">
    <location>
        <begin position="1"/>
        <end position="61"/>
    </location>
</feature>
<evidence type="ECO:0000313" key="2">
    <source>
        <dbReference type="EMBL" id="OLN95613.1"/>
    </source>
</evidence>
<dbReference type="InterPro" id="IPR039601">
    <property type="entry name" value="Rrn5"/>
</dbReference>
<dbReference type="InterPro" id="IPR001005">
    <property type="entry name" value="SANT/Myb"/>
</dbReference>
<dbReference type="CDD" id="cd00167">
    <property type="entry name" value="SANT"/>
    <property type="match status" value="1"/>
</dbReference>